<evidence type="ECO:0000313" key="1">
    <source>
        <dbReference type="EMBL" id="CDT65198.1"/>
    </source>
</evidence>
<comment type="caution">
    <text evidence="1">The sequence shown here is derived from an EMBL/GenBank/DDBJ whole genome shotgun (WGS) entry which is preliminary data.</text>
</comment>
<keyword evidence="2" id="KW-1185">Reference proteome</keyword>
<dbReference type="EMBL" id="CCKJ01000032">
    <property type="protein sequence ID" value="CDT65198.1"/>
    <property type="molecule type" value="Genomic_DNA"/>
</dbReference>
<reference evidence="1 2" key="1">
    <citation type="submission" date="2014-06" db="EMBL/GenBank/DDBJ databases">
        <authorList>
            <person name="Le Roux F."/>
        </authorList>
    </citation>
    <scope>NUCLEOTIDE SEQUENCE [LARGE SCALE GENOMIC DNA]</scope>
    <source>
        <strain evidence="1 2">J2-31</strain>
    </source>
</reference>
<dbReference type="AlphaFoldDB" id="A0AA86XPN4"/>
<evidence type="ECO:0000313" key="2">
    <source>
        <dbReference type="Proteomes" id="UP000041625"/>
    </source>
</evidence>
<organism evidence="1 2">
    <name type="scientific">Vibrio coralliirubri</name>
    <dbReference type="NCBI Taxonomy" id="1516159"/>
    <lineage>
        <taxon>Bacteria</taxon>
        <taxon>Pseudomonadati</taxon>
        <taxon>Pseudomonadota</taxon>
        <taxon>Gammaproteobacteria</taxon>
        <taxon>Vibrionales</taxon>
        <taxon>Vibrionaceae</taxon>
        <taxon>Vibrio</taxon>
    </lineage>
</organism>
<dbReference type="Proteomes" id="UP000041625">
    <property type="component" value="Unassembled WGS sequence"/>
</dbReference>
<name>A0AA86XPN4_9VIBR</name>
<accession>A0AA86XPN4</accession>
<protein>
    <submittedName>
        <fullName evidence="1">Uncharacterized protein</fullName>
    </submittedName>
</protein>
<sequence>MFNDLTNESTVGVNGKLKSMELTRSDESGGAYAIRNVLNKLTGLDKSERIAIT</sequence>
<proteinExistence type="predicted"/>
<gene>
    <name evidence="1" type="ORF">VCR31J2_1270834</name>
</gene>